<evidence type="ECO:0000313" key="3">
    <source>
        <dbReference type="Proteomes" id="UP001299970"/>
    </source>
</evidence>
<dbReference type="EMBL" id="JAKXMK010000008">
    <property type="protein sequence ID" value="MCH6166213.1"/>
    <property type="molecule type" value="Genomic_DNA"/>
</dbReference>
<sequence>MTGERPVVAGDGIDSTHFETQSPDAVLRDGKSPNELINYEIDHMDALTHSPDDVSLQISDDGTLAVHDTEREPKEFYASPRVLAESITSLEQVNSDYTLVPEGARIKTGHGELSRITPRLKKEAQEAKASGFADLIKAQCIDVARSVIGSHNMEVVLADSKSEPWSGNVGDHLAPRVTEKVRAGEAGAESEQRATTVPEQYGSALRERPGEADAAARAMGINNHAQPDVGEAFTTVSIGRDARIDYATAEPGGTSTDRTAVDVWNYHFAGVVARSLDGADQVTLENYTRDQQAQKALQQLEGKLLTEYREKTRGWIFNRAGKTPTGAFESQRVAEMIKELGGTTYAKAQAEYAALGTDKLAWQRKWFFRMYGSKAGQRFHEQQYNSGQGDFVNPMTLRVRADRQTPGSSG</sequence>
<name>A0ABS9TCU3_9PSEU</name>
<gene>
    <name evidence="2" type="ORF">MMF94_11005</name>
</gene>
<evidence type="ECO:0000256" key="1">
    <source>
        <dbReference type="SAM" id="MobiDB-lite"/>
    </source>
</evidence>
<dbReference type="RefSeq" id="WP_241036243.1">
    <property type="nucleotide sequence ID" value="NZ_BAAAJF010000020.1"/>
</dbReference>
<proteinExistence type="predicted"/>
<keyword evidence="3" id="KW-1185">Reference proteome</keyword>
<protein>
    <submittedName>
        <fullName evidence="2">Uncharacterized protein</fullName>
    </submittedName>
</protein>
<reference evidence="2 3" key="1">
    <citation type="submission" date="2022-03" db="EMBL/GenBank/DDBJ databases">
        <title>Pseudonocardia alaer sp. nov., a novel actinomycete isolated from reed forest soil.</title>
        <authorList>
            <person name="Wang L."/>
        </authorList>
    </citation>
    <scope>NUCLEOTIDE SEQUENCE [LARGE SCALE GENOMIC DNA]</scope>
    <source>
        <strain evidence="2 3">Y-16303</strain>
    </source>
</reference>
<accession>A0ABS9TCU3</accession>
<dbReference type="Proteomes" id="UP001299970">
    <property type="component" value="Unassembled WGS sequence"/>
</dbReference>
<organism evidence="2 3">
    <name type="scientific">Pseudonocardia alaniniphila</name>
    <dbReference type="NCBI Taxonomy" id="75291"/>
    <lineage>
        <taxon>Bacteria</taxon>
        <taxon>Bacillati</taxon>
        <taxon>Actinomycetota</taxon>
        <taxon>Actinomycetes</taxon>
        <taxon>Pseudonocardiales</taxon>
        <taxon>Pseudonocardiaceae</taxon>
        <taxon>Pseudonocardia</taxon>
    </lineage>
</organism>
<evidence type="ECO:0000313" key="2">
    <source>
        <dbReference type="EMBL" id="MCH6166213.1"/>
    </source>
</evidence>
<comment type="caution">
    <text evidence="2">The sequence shown here is derived from an EMBL/GenBank/DDBJ whole genome shotgun (WGS) entry which is preliminary data.</text>
</comment>
<feature type="region of interest" description="Disordered" evidence="1">
    <location>
        <begin position="1"/>
        <end position="31"/>
    </location>
</feature>